<dbReference type="InterPro" id="IPR004045">
    <property type="entry name" value="Glutathione_S-Trfase_N"/>
</dbReference>
<accession>A0AAV7EMF3</accession>
<evidence type="ECO:0000259" key="5">
    <source>
        <dbReference type="PROSITE" id="PS50405"/>
    </source>
</evidence>
<feature type="domain" description="GST N-terminal" evidence="4">
    <location>
        <begin position="1"/>
        <end position="82"/>
    </location>
</feature>
<evidence type="ECO:0000313" key="6">
    <source>
        <dbReference type="EMBL" id="KAG9450007.1"/>
    </source>
</evidence>
<protein>
    <submittedName>
        <fullName evidence="6">Uncharacterized protein</fullName>
    </submittedName>
</protein>
<dbReference type="Pfam" id="PF02798">
    <property type="entry name" value="GST_N"/>
    <property type="match status" value="1"/>
</dbReference>
<dbReference type="InterPro" id="IPR043377">
    <property type="entry name" value="GSTT1/2/3"/>
</dbReference>
<proteinExistence type="inferred from homology"/>
<dbReference type="InterPro" id="IPR040079">
    <property type="entry name" value="Glutathione_S-Trfase"/>
</dbReference>
<dbReference type="Proteomes" id="UP000825729">
    <property type="component" value="Unassembled WGS sequence"/>
</dbReference>
<dbReference type="SUPFAM" id="SSF52833">
    <property type="entry name" value="Thioredoxin-like"/>
    <property type="match status" value="1"/>
</dbReference>
<dbReference type="SFLD" id="SFLDG00358">
    <property type="entry name" value="Main_(cytGST)"/>
    <property type="match status" value="1"/>
</dbReference>
<dbReference type="SFLD" id="SFLDS00019">
    <property type="entry name" value="Glutathione_Transferase_(cytos"/>
    <property type="match status" value="1"/>
</dbReference>
<evidence type="ECO:0000256" key="3">
    <source>
        <dbReference type="ARBA" id="ARBA00022679"/>
    </source>
</evidence>
<reference evidence="6 7" key="1">
    <citation type="submission" date="2021-07" db="EMBL/GenBank/DDBJ databases">
        <title>The Aristolochia fimbriata genome: insights into angiosperm evolution, floral development and chemical biosynthesis.</title>
        <authorList>
            <person name="Jiao Y."/>
        </authorList>
    </citation>
    <scope>NUCLEOTIDE SEQUENCE [LARGE SCALE GENOMIC DNA]</scope>
    <source>
        <strain evidence="6">IBCAS-2021</strain>
        <tissue evidence="6">Leaf</tissue>
    </source>
</reference>
<dbReference type="Gene3D" id="3.40.30.10">
    <property type="entry name" value="Glutaredoxin"/>
    <property type="match status" value="1"/>
</dbReference>
<gene>
    <name evidence="6" type="ORF">H6P81_009972</name>
</gene>
<dbReference type="EMBL" id="JAINDJ010000004">
    <property type="protein sequence ID" value="KAG9450007.1"/>
    <property type="molecule type" value="Genomic_DNA"/>
</dbReference>
<dbReference type="InterPro" id="IPR010987">
    <property type="entry name" value="Glutathione-S-Trfase_C-like"/>
</dbReference>
<dbReference type="PROSITE" id="PS50404">
    <property type="entry name" value="GST_NTER"/>
    <property type="match status" value="1"/>
</dbReference>
<keyword evidence="7" id="KW-1185">Reference proteome</keyword>
<dbReference type="Gene3D" id="1.20.1050.10">
    <property type="match status" value="1"/>
</dbReference>
<dbReference type="GO" id="GO:0016740">
    <property type="term" value="F:transferase activity"/>
    <property type="evidence" value="ECO:0007669"/>
    <property type="project" value="UniProtKB-KW"/>
</dbReference>
<dbReference type="PANTHER" id="PTHR44750">
    <property type="entry name" value="GLUTATHIONE S-TRANSFERASE T1-RELATED"/>
    <property type="match status" value="1"/>
</dbReference>
<dbReference type="PANTHER" id="PTHR44750:SF1">
    <property type="entry name" value="GLUTATHIONE S-TRANSFERASE T1-RELATED"/>
    <property type="match status" value="1"/>
</dbReference>
<dbReference type="AlphaFoldDB" id="A0AAV7EMF3"/>
<evidence type="ECO:0000259" key="4">
    <source>
        <dbReference type="PROSITE" id="PS50404"/>
    </source>
</evidence>
<dbReference type="PROSITE" id="PS50405">
    <property type="entry name" value="GST_CTER"/>
    <property type="match status" value="1"/>
</dbReference>
<dbReference type="CDD" id="cd03050">
    <property type="entry name" value="GST_N_Theta"/>
    <property type="match status" value="1"/>
</dbReference>
<evidence type="ECO:0000256" key="1">
    <source>
        <dbReference type="ARBA" id="ARBA00009899"/>
    </source>
</evidence>
<comment type="caution">
    <text evidence="6">The sequence shown here is derived from an EMBL/GenBank/DDBJ whole genome shotgun (WGS) entry which is preliminary data.</text>
</comment>
<dbReference type="FunFam" id="1.20.1050.10:FF:000039">
    <property type="entry name" value="Glutathione S-transferase theta-1"/>
    <property type="match status" value="1"/>
</dbReference>
<evidence type="ECO:0000256" key="2">
    <source>
        <dbReference type="ARBA" id="ARBA00022575"/>
    </source>
</evidence>
<dbReference type="InterPro" id="IPR036249">
    <property type="entry name" value="Thioredoxin-like_sf"/>
</dbReference>
<keyword evidence="2" id="KW-0216">Detoxification</keyword>
<keyword evidence="3" id="KW-0808">Transferase</keyword>
<dbReference type="Pfam" id="PF13410">
    <property type="entry name" value="GST_C_2"/>
    <property type="match status" value="1"/>
</dbReference>
<dbReference type="SFLD" id="SFLDG01153">
    <property type="entry name" value="Main.4:_Theta-like"/>
    <property type="match status" value="1"/>
</dbReference>
<dbReference type="SUPFAM" id="SSF47616">
    <property type="entry name" value="GST C-terminal domain-like"/>
    <property type="match status" value="1"/>
</dbReference>
<dbReference type="GO" id="GO:0009407">
    <property type="term" value="P:toxin catabolic process"/>
    <property type="evidence" value="ECO:0007669"/>
    <property type="project" value="UniProtKB-ARBA"/>
</dbReference>
<dbReference type="InterPro" id="IPR040075">
    <property type="entry name" value="GST_N_Theta"/>
</dbReference>
<name>A0AAV7EMF3_ARIFI</name>
<comment type="similarity">
    <text evidence="1">Belongs to the GST superfamily. Theta family.</text>
</comment>
<dbReference type="InterPro" id="IPR036282">
    <property type="entry name" value="Glutathione-S-Trfase_C_sf"/>
</dbReference>
<organism evidence="6 7">
    <name type="scientific">Aristolochia fimbriata</name>
    <name type="common">White veined hardy Dutchman's pipe vine</name>
    <dbReference type="NCBI Taxonomy" id="158543"/>
    <lineage>
        <taxon>Eukaryota</taxon>
        <taxon>Viridiplantae</taxon>
        <taxon>Streptophyta</taxon>
        <taxon>Embryophyta</taxon>
        <taxon>Tracheophyta</taxon>
        <taxon>Spermatophyta</taxon>
        <taxon>Magnoliopsida</taxon>
        <taxon>Magnoliidae</taxon>
        <taxon>Piperales</taxon>
        <taxon>Aristolochiaceae</taxon>
        <taxon>Aristolochia</taxon>
    </lineage>
</organism>
<evidence type="ECO:0000313" key="7">
    <source>
        <dbReference type="Proteomes" id="UP000825729"/>
    </source>
</evidence>
<feature type="domain" description="GST C-terminal" evidence="5">
    <location>
        <begin position="89"/>
        <end position="226"/>
    </location>
</feature>
<sequence>MELKVYADRVSDPSRGVILFCKVNGIEFEEVAVNLFKGEHRTQEYKEINPMAQVPAIMHGSLKLFESHAILSYLACAFSEIPNHWYPADLSKRAQIQSVLDWHHSNLRRGGVVLIRNIVLSRAFGDPPNLIAAAEAEKILISSLSTLESFWLKGNGTFLLGNPSPSIADISLVCQIMQLQLLDKKDYDRLLEPHKNVLEWIENVKNATKPHFDEVHKILFEVKASLQKQQ</sequence>